<protein>
    <submittedName>
        <fullName evidence="4">Capsid protein</fullName>
    </submittedName>
</protein>
<dbReference type="NCBIfam" id="TIGR01554">
    <property type="entry name" value="major_cap_HK97"/>
    <property type="match status" value="1"/>
</dbReference>
<gene>
    <name evidence="4" type="ORF">BIZ92_15190</name>
</gene>
<name>A0A1R1JMK7_ALCXX</name>
<proteinExistence type="predicted"/>
<evidence type="ECO:0000256" key="1">
    <source>
        <dbReference type="ARBA" id="ARBA00004328"/>
    </source>
</evidence>
<comment type="caution">
    <text evidence="4">The sequence shown here is derived from an EMBL/GenBank/DDBJ whole genome shotgun (WGS) entry which is preliminary data.</text>
</comment>
<accession>A0A1R1JMK7</accession>
<dbReference type="Gene3D" id="3.30.2400.10">
    <property type="entry name" value="Major capsid protein gp5"/>
    <property type="match status" value="1"/>
</dbReference>
<dbReference type="InterPro" id="IPR024455">
    <property type="entry name" value="Phage_capsid"/>
</dbReference>
<dbReference type="Pfam" id="PF05065">
    <property type="entry name" value="Phage_capsid"/>
    <property type="match status" value="1"/>
</dbReference>
<organism evidence="4 5">
    <name type="scientific">Alcaligenes xylosoxydans xylosoxydans</name>
    <name type="common">Achromobacter xylosoxidans</name>
    <dbReference type="NCBI Taxonomy" id="85698"/>
    <lineage>
        <taxon>Bacteria</taxon>
        <taxon>Pseudomonadati</taxon>
        <taxon>Pseudomonadota</taxon>
        <taxon>Betaproteobacteria</taxon>
        <taxon>Burkholderiales</taxon>
        <taxon>Alcaligenaceae</taxon>
        <taxon>Achromobacter</taxon>
    </lineage>
</organism>
<dbReference type="Gene3D" id="3.30.2320.10">
    <property type="entry name" value="hypothetical protein PF0899 domain"/>
    <property type="match status" value="1"/>
</dbReference>
<feature type="domain" description="Phage capsid-like C-terminal" evidence="3">
    <location>
        <begin position="138"/>
        <end position="406"/>
    </location>
</feature>
<dbReference type="OrthoDB" id="637859at2"/>
<evidence type="ECO:0000259" key="3">
    <source>
        <dbReference type="Pfam" id="PF05065"/>
    </source>
</evidence>
<feature type="region of interest" description="Disordered" evidence="2">
    <location>
        <begin position="1"/>
        <end position="24"/>
    </location>
</feature>
<sequence length="417" mass="45100">MGAVAGALGEMARKSGGGSGSDERVEIKSLLEDLAKRDETIKKFAEKAGEEIKSLGQISAETKAALEKIASEGLEVQQRLFDLEQKMARRGAADQPRVKTWGEVVAESDGYKSVAEGRASRSGRIAVKAVTSAVTSAGVMVPADRLPGVVVAPLRELVVRDLLLPGRTTSNSVEYVREDVFTNNAAAVAEGAQKPESDITFELANAGVKTIAHWIPASKQILDDAPQLQSYIDMRMLYGLQLKEEQQILLGDGTGANMLGIIPQAAAYQVARNKDGDTMIDVVRHALLQVRLSLYRPSAIIMHPEEWEAIELTKDKNGNYIWSNPTLYNGKNLWGYPVVESMAMAPGDFLVGAFNAGAQLFDREDATVEISAEDRDNFIKNMLTIRAEERAALAVYRPASFVHGTFPSTAVAPPAGE</sequence>
<dbReference type="InterPro" id="IPR054612">
    <property type="entry name" value="Phage_capsid-like_C"/>
</dbReference>
<dbReference type="SUPFAM" id="SSF56563">
    <property type="entry name" value="Major capsid protein gp5"/>
    <property type="match status" value="1"/>
</dbReference>
<comment type="subcellular location">
    <subcellularLocation>
        <location evidence="1">Virion</location>
    </subcellularLocation>
</comment>
<evidence type="ECO:0000313" key="4">
    <source>
        <dbReference type="EMBL" id="OMG79368.1"/>
    </source>
</evidence>
<evidence type="ECO:0000256" key="2">
    <source>
        <dbReference type="SAM" id="MobiDB-lite"/>
    </source>
</evidence>
<evidence type="ECO:0000313" key="5">
    <source>
        <dbReference type="Proteomes" id="UP000187251"/>
    </source>
</evidence>
<dbReference type="AlphaFoldDB" id="A0A1R1JMK7"/>
<dbReference type="EMBL" id="MJMN01000046">
    <property type="protein sequence ID" value="OMG79368.1"/>
    <property type="molecule type" value="Genomic_DNA"/>
</dbReference>
<dbReference type="Proteomes" id="UP000187251">
    <property type="component" value="Unassembled WGS sequence"/>
</dbReference>
<reference evidence="4 5" key="1">
    <citation type="submission" date="2016-09" db="EMBL/GenBank/DDBJ databases">
        <title>Phylogenomics of Achromobacter.</title>
        <authorList>
            <person name="Jeukens J."/>
            <person name="Freschi L."/>
            <person name="Vincent A.T."/>
            <person name="Emond-Rheault J.-G."/>
            <person name="Kukavica-Ibrulj I."/>
            <person name="Charette S.J."/>
            <person name="Levesque R.C."/>
        </authorList>
    </citation>
    <scope>NUCLEOTIDE SEQUENCE [LARGE SCALE GENOMIC DNA]</scope>
    <source>
        <strain evidence="4 5">AUS488</strain>
    </source>
</reference>